<evidence type="ECO:0000313" key="2">
    <source>
        <dbReference type="Proteomes" id="UP000251213"/>
    </source>
</evidence>
<dbReference type="EMBL" id="QJKK01000003">
    <property type="protein sequence ID" value="RAL25603.1"/>
    <property type="molecule type" value="Genomic_DNA"/>
</dbReference>
<reference evidence="1 2" key="1">
    <citation type="submission" date="2018-06" db="EMBL/GenBank/DDBJ databases">
        <title>Thermoflavimicrobium daqus sp. nov., a thermophilic microbe isolated from Moutai-flavour Daqu.</title>
        <authorList>
            <person name="Wang X."/>
            <person name="Zhou H."/>
        </authorList>
    </citation>
    <scope>NUCLEOTIDE SEQUENCE [LARGE SCALE GENOMIC DNA]</scope>
    <source>
        <strain evidence="1 2">FBKL4.011</strain>
    </source>
</reference>
<dbReference type="Pfam" id="PF09671">
    <property type="entry name" value="Spore_GerQ"/>
    <property type="match status" value="1"/>
</dbReference>
<dbReference type="Proteomes" id="UP000251213">
    <property type="component" value="Unassembled WGS sequence"/>
</dbReference>
<dbReference type="AlphaFoldDB" id="A0A364K5N8"/>
<gene>
    <name evidence="1" type="ORF">DL897_05860</name>
</gene>
<dbReference type="OrthoDB" id="1643178at2"/>
<reference evidence="1 2" key="2">
    <citation type="submission" date="2018-06" db="EMBL/GenBank/DDBJ databases">
        <authorList>
            <person name="Zhirakovskaya E."/>
        </authorList>
    </citation>
    <scope>NUCLEOTIDE SEQUENCE [LARGE SCALE GENOMIC DNA]</scope>
    <source>
        <strain evidence="1 2">FBKL4.011</strain>
    </source>
</reference>
<keyword evidence="1" id="KW-0167">Capsid protein</keyword>
<dbReference type="InterPro" id="IPR014099">
    <property type="entry name" value="Spore_coat_GerQ"/>
</dbReference>
<accession>A0A364K5N8</accession>
<protein>
    <submittedName>
        <fullName evidence="1">Spore coat protein GerQ</fullName>
    </submittedName>
</protein>
<dbReference type="RefSeq" id="WP_113658216.1">
    <property type="nucleotide sequence ID" value="NZ_KZ845665.1"/>
</dbReference>
<comment type="caution">
    <text evidence="1">The sequence shown here is derived from an EMBL/GenBank/DDBJ whole genome shotgun (WGS) entry which is preliminary data.</text>
</comment>
<evidence type="ECO:0000313" key="1">
    <source>
        <dbReference type="EMBL" id="RAL25603.1"/>
    </source>
</evidence>
<keyword evidence="1" id="KW-0946">Virion</keyword>
<keyword evidence="2" id="KW-1185">Reference proteome</keyword>
<proteinExistence type="predicted"/>
<organism evidence="1 2">
    <name type="scientific">Thermoflavimicrobium daqui</name>
    <dbReference type="NCBI Taxonomy" id="2137476"/>
    <lineage>
        <taxon>Bacteria</taxon>
        <taxon>Bacillati</taxon>
        <taxon>Bacillota</taxon>
        <taxon>Bacilli</taxon>
        <taxon>Bacillales</taxon>
        <taxon>Thermoactinomycetaceae</taxon>
        <taxon>Thermoflavimicrobium</taxon>
    </lineage>
</organism>
<name>A0A364K5N8_9BACL</name>
<sequence>MYWYYPYANISQQPSAPQPEVSQRRERNFSEDFLSKNIGRKITVYLTFEENNQWNAKKVTGTLRAVGRDYFVVRDQATGKDHMFLNINVDYFVFEDKPARLSEQDG</sequence>